<sequence length="147" mass="16263">MPTDLALSSGLRQQVQCMFSHFETWRSNGRCWMSGVGLSRKGRRGRVSRTLPTSAARVGAQIRSKYACMVWRHSSRQPLSTRNAHKPTTLRRMRSWGLADLSRSPGDGCCDSCRAIDSPTPWPHSLSHSLVLADRLSGPSVRLPAGC</sequence>
<keyword evidence="2" id="KW-1185">Reference proteome</keyword>
<accession>A0A0G4EAF9</accession>
<dbReference type="AlphaFoldDB" id="A0A0G4EAF9"/>
<reference evidence="1 2" key="1">
    <citation type="submission" date="2014-11" db="EMBL/GenBank/DDBJ databases">
        <authorList>
            <person name="Zhu J."/>
            <person name="Qi W."/>
            <person name="Song R."/>
        </authorList>
    </citation>
    <scope>NUCLEOTIDE SEQUENCE [LARGE SCALE GENOMIC DNA]</scope>
</reference>
<organism evidence="1 2">
    <name type="scientific">Vitrella brassicaformis (strain CCMP3155)</name>
    <dbReference type="NCBI Taxonomy" id="1169540"/>
    <lineage>
        <taxon>Eukaryota</taxon>
        <taxon>Sar</taxon>
        <taxon>Alveolata</taxon>
        <taxon>Colpodellida</taxon>
        <taxon>Vitrellaceae</taxon>
        <taxon>Vitrella</taxon>
    </lineage>
</organism>
<gene>
    <name evidence="1" type="ORF">Vbra_10956</name>
</gene>
<dbReference type="InParanoid" id="A0A0G4EAF9"/>
<dbReference type="Proteomes" id="UP000041254">
    <property type="component" value="Unassembled WGS sequence"/>
</dbReference>
<protein>
    <submittedName>
        <fullName evidence="1">Uncharacterized protein</fullName>
    </submittedName>
</protein>
<evidence type="ECO:0000313" key="1">
    <source>
        <dbReference type="EMBL" id="CEL92218.1"/>
    </source>
</evidence>
<dbReference type="VEuPathDB" id="CryptoDB:Vbra_10956"/>
<dbReference type="EMBL" id="CDMY01000055">
    <property type="protein sequence ID" value="CEL92218.1"/>
    <property type="molecule type" value="Genomic_DNA"/>
</dbReference>
<name>A0A0G4EAF9_VITBC</name>
<proteinExistence type="predicted"/>
<evidence type="ECO:0000313" key="2">
    <source>
        <dbReference type="Proteomes" id="UP000041254"/>
    </source>
</evidence>